<evidence type="ECO:0000256" key="10">
    <source>
        <dbReference type="ARBA" id="ARBA00038478"/>
    </source>
</evidence>
<dbReference type="GO" id="GO:0005737">
    <property type="term" value="C:cytoplasm"/>
    <property type="evidence" value="ECO:0007669"/>
    <property type="project" value="UniProtKB-ARBA"/>
</dbReference>
<dbReference type="Proteomes" id="UP000189733">
    <property type="component" value="Unassembled WGS sequence"/>
</dbReference>
<dbReference type="EMBL" id="FUYA01000007">
    <property type="protein sequence ID" value="SKA76517.1"/>
    <property type="molecule type" value="Genomic_DNA"/>
</dbReference>
<dbReference type="PRINTS" id="PR00476">
    <property type="entry name" value="PHFRCTKINASE"/>
</dbReference>
<comment type="function">
    <text evidence="2">Catalyzes the phosphorylation of D-fructose 6-phosphate, the first committing step of glycolysis. Uses inorganic phosphate (PPi) as phosphoryl donor instead of ATP like common ATP-dependent phosphofructokinases (ATP-PFKs), which renders the reaction reversible, and can thus function both in glycolysis and gluconeogenesis. Consistently, PPi-PFK can replace the enzymes of both the forward (ATP-PFK) and reverse (fructose-bisphosphatase (FBPase)) reactions.</text>
</comment>
<dbReference type="RefSeq" id="WP_078685529.1">
    <property type="nucleotide sequence ID" value="NZ_FUYA01000007.1"/>
</dbReference>
<dbReference type="AlphaFoldDB" id="A0A1T4WH32"/>
<dbReference type="NCBIfam" id="NF005301">
    <property type="entry name" value="PRK06830.1"/>
    <property type="match status" value="1"/>
</dbReference>
<dbReference type="GO" id="GO:0046872">
    <property type="term" value="F:metal ion binding"/>
    <property type="evidence" value="ECO:0007669"/>
    <property type="project" value="UniProtKB-KW"/>
</dbReference>
<comment type="cofactor">
    <cofactor evidence="1">
        <name>Mg(2+)</name>
        <dbReference type="ChEBI" id="CHEBI:18420"/>
    </cofactor>
</comment>
<dbReference type="InterPro" id="IPR050929">
    <property type="entry name" value="PFKA"/>
</dbReference>
<dbReference type="InterPro" id="IPR000023">
    <property type="entry name" value="Phosphofructokinase_dom"/>
</dbReference>
<proteinExistence type="inferred from homology"/>
<gene>
    <name evidence="14" type="ORF">SAMN02745702_02250</name>
</gene>
<evidence type="ECO:0000256" key="3">
    <source>
        <dbReference type="ARBA" id="ARBA00022679"/>
    </source>
</evidence>
<keyword evidence="9" id="KW-0324">Glycolysis</keyword>
<keyword evidence="4" id="KW-0479">Metal-binding</keyword>
<evidence type="ECO:0000256" key="1">
    <source>
        <dbReference type="ARBA" id="ARBA00001946"/>
    </source>
</evidence>
<evidence type="ECO:0000256" key="12">
    <source>
        <dbReference type="ARBA" id="ARBA00048072"/>
    </source>
</evidence>
<dbReference type="UniPathway" id="UPA00109">
    <property type="reaction ID" value="UER00182"/>
</dbReference>
<keyword evidence="3" id="KW-0808">Transferase</keyword>
<keyword evidence="8" id="KW-0460">Magnesium</keyword>
<dbReference type="InterPro" id="IPR035966">
    <property type="entry name" value="PKF_sf"/>
</dbReference>
<evidence type="ECO:0000256" key="7">
    <source>
        <dbReference type="ARBA" id="ARBA00022840"/>
    </source>
</evidence>
<evidence type="ECO:0000256" key="6">
    <source>
        <dbReference type="ARBA" id="ARBA00022777"/>
    </source>
</evidence>
<comment type="similarity">
    <text evidence="10">Belongs to the phosphofructokinase type A (PFKA) family.</text>
</comment>
<evidence type="ECO:0000256" key="11">
    <source>
        <dbReference type="ARBA" id="ARBA00048070"/>
    </source>
</evidence>
<dbReference type="GO" id="GO:0005524">
    <property type="term" value="F:ATP binding"/>
    <property type="evidence" value="ECO:0007669"/>
    <property type="project" value="UniProtKB-KW"/>
</dbReference>
<dbReference type="Gene3D" id="3.40.50.450">
    <property type="match status" value="1"/>
</dbReference>
<keyword evidence="7" id="KW-0067">ATP-binding</keyword>
<comment type="catalytic activity">
    <reaction evidence="12">
        <text>beta-D-fructose 6-phosphate + diphosphate = beta-D-fructose 1,6-bisphosphate + phosphate + H(+)</text>
        <dbReference type="Rhea" id="RHEA:13613"/>
        <dbReference type="ChEBI" id="CHEBI:15378"/>
        <dbReference type="ChEBI" id="CHEBI:32966"/>
        <dbReference type="ChEBI" id="CHEBI:33019"/>
        <dbReference type="ChEBI" id="CHEBI:43474"/>
        <dbReference type="ChEBI" id="CHEBI:57634"/>
        <dbReference type="EC" id="2.7.1.90"/>
    </reaction>
</comment>
<feature type="domain" description="Phosphofructokinase" evidence="13">
    <location>
        <begin position="76"/>
        <end position="382"/>
    </location>
</feature>
<evidence type="ECO:0000313" key="14">
    <source>
        <dbReference type="EMBL" id="SKA76517.1"/>
    </source>
</evidence>
<evidence type="ECO:0000259" key="13">
    <source>
        <dbReference type="Pfam" id="PF00365"/>
    </source>
</evidence>
<protein>
    <submittedName>
        <fullName evidence="14">6-phosphofructokinase</fullName>
    </submittedName>
</protein>
<evidence type="ECO:0000313" key="15">
    <source>
        <dbReference type="Proteomes" id="UP000189733"/>
    </source>
</evidence>
<dbReference type="GO" id="GO:0003872">
    <property type="term" value="F:6-phosphofructokinase activity"/>
    <property type="evidence" value="ECO:0007669"/>
    <property type="project" value="UniProtKB-EC"/>
</dbReference>
<dbReference type="InterPro" id="IPR012004">
    <property type="entry name" value="PyroP-dep_PFK_TP0108"/>
</dbReference>
<dbReference type="FunFam" id="3.40.50.450:FF:000002">
    <property type="entry name" value="ATP-dependent 6-phosphofructokinase"/>
    <property type="match status" value="1"/>
</dbReference>
<keyword evidence="5" id="KW-0547">Nucleotide-binding</keyword>
<organism evidence="14 15">
    <name type="scientific">Desulfobaculum bizertense DSM 18034</name>
    <dbReference type="NCBI Taxonomy" id="1121442"/>
    <lineage>
        <taxon>Bacteria</taxon>
        <taxon>Pseudomonadati</taxon>
        <taxon>Thermodesulfobacteriota</taxon>
        <taxon>Desulfovibrionia</taxon>
        <taxon>Desulfovibrionales</taxon>
        <taxon>Desulfovibrionaceae</taxon>
        <taxon>Desulfobaculum</taxon>
    </lineage>
</organism>
<dbReference type="OrthoDB" id="9802503at2"/>
<keyword evidence="6 14" id="KW-0418">Kinase</keyword>
<sequence>MPAKKTRKVRINTSIPTLGPAKIKSGMHYCQFMEPDESTKITIPVPQPDGKTKEELLRFELAGPRQKTYFDPSKTKCAIVTCGGLCPGINDVIRAIVMEAHYNYKVAATIGIRYGLEGFIPKYGHNILELTPEKVGDIHTFGGTMLGSSRGPQNPEEIVDALERMNISVLFMVGGDGTMRAAESILNEVQKRKLKIAIIGIPKTIDNDISFVYQSFGFDTAVEAATTAIQCAHTEANGAYNGIGLVKLMGRESGFIAAQATLALKVVNFVLIPESPFTLEGEKGLLEGLAERLKKRHHAVIVVAEGAGQDLTDASRKTDASGNPILGDIAGILRKRIPEYLSEQKIPHTLKYIDPSYIIRSVAANANDRIYCGFLGQHAVHAAMGGKTGVVISRMREHYIHLPLKLVTGQRRKIDTHSDYWRAVLESTGQFQYMRSCFGTPED</sequence>
<name>A0A1T4WH32_9BACT</name>
<accession>A0A1T4WH32</accession>
<dbReference type="STRING" id="1121442.SAMN02745702_02250"/>
<dbReference type="InterPro" id="IPR022953">
    <property type="entry name" value="ATP_PFK"/>
</dbReference>
<evidence type="ECO:0000256" key="5">
    <source>
        <dbReference type="ARBA" id="ARBA00022741"/>
    </source>
</evidence>
<keyword evidence="15" id="KW-1185">Reference proteome</keyword>
<evidence type="ECO:0000256" key="9">
    <source>
        <dbReference type="ARBA" id="ARBA00023152"/>
    </source>
</evidence>
<evidence type="ECO:0000256" key="4">
    <source>
        <dbReference type="ARBA" id="ARBA00022723"/>
    </source>
</evidence>
<evidence type="ECO:0000256" key="2">
    <source>
        <dbReference type="ARBA" id="ARBA00003138"/>
    </source>
</evidence>
<dbReference type="PANTHER" id="PTHR45770">
    <property type="entry name" value="ATP-DEPENDENT 6-PHOSPHOFRUCTOKINASE 1"/>
    <property type="match status" value="1"/>
</dbReference>
<dbReference type="GO" id="GO:0006002">
    <property type="term" value="P:fructose 6-phosphate metabolic process"/>
    <property type="evidence" value="ECO:0007669"/>
    <property type="project" value="InterPro"/>
</dbReference>
<evidence type="ECO:0000256" key="8">
    <source>
        <dbReference type="ARBA" id="ARBA00022842"/>
    </source>
</evidence>
<dbReference type="SUPFAM" id="SSF53784">
    <property type="entry name" value="Phosphofructokinase"/>
    <property type="match status" value="1"/>
</dbReference>
<comment type="catalytic activity">
    <reaction evidence="11">
        <text>beta-D-fructose 6-phosphate + ATP = beta-D-fructose 1,6-bisphosphate + ADP + H(+)</text>
        <dbReference type="Rhea" id="RHEA:16109"/>
        <dbReference type="ChEBI" id="CHEBI:15378"/>
        <dbReference type="ChEBI" id="CHEBI:30616"/>
        <dbReference type="ChEBI" id="CHEBI:32966"/>
        <dbReference type="ChEBI" id="CHEBI:57634"/>
        <dbReference type="ChEBI" id="CHEBI:456216"/>
        <dbReference type="EC" id="2.7.1.11"/>
    </reaction>
</comment>
<dbReference type="PIRSF" id="PIRSF000534">
    <property type="entry name" value="PPi_PFK_TP0108"/>
    <property type="match status" value="1"/>
</dbReference>
<dbReference type="Pfam" id="PF00365">
    <property type="entry name" value="PFK"/>
    <property type="match status" value="1"/>
</dbReference>
<dbReference type="GO" id="GO:0047334">
    <property type="term" value="F:diphosphate-fructose-6-phosphate 1-phosphotransferase activity"/>
    <property type="evidence" value="ECO:0007669"/>
    <property type="project" value="UniProtKB-EC"/>
</dbReference>
<reference evidence="14 15" key="1">
    <citation type="submission" date="2017-02" db="EMBL/GenBank/DDBJ databases">
        <authorList>
            <person name="Peterson S.W."/>
        </authorList>
    </citation>
    <scope>NUCLEOTIDE SEQUENCE [LARGE SCALE GENOMIC DNA]</scope>
    <source>
        <strain evidence="14 15">DSM 18034</strain>
    </source>
</reference>